<reference evidence="5 6" key="1">
    <citation type="submission" date="2019-03" db="EMBL/GenBank/DDBJ databases">
        <title>Genomic Encyclopedia of Type Strains, Phase IV (KMG-IV): sequencing the most valuable type-strain genomes for metagenomic binning, comparative biology and taxonomic classification.</title>
        <authorList>
            <person name="Goeker M."/>
        </authorList>
    </citation>
    <scope>NUCLEOTIDE SEQUENCE [LARGE SCALE GENOMIC DNA]</scope>
    <source>
        <strain evidence="5 6">DSM 100059</strain>
    </source>
</reference>
<dbReference type="GO" id="GO:0000287">
    <property type="term" value="F:magnesium ion binding"/>
    <property type="evidence" value="ECO:0007669"/>
    <property type="project" value="UniProtKB-UniRule"/>
</dbReference>
<comment type="caution">
    <text evidence="5">The sequence shown here is derived from an EMBL/GenBank/DDBJ whole genome shotgun (WGS) entry which is preliminary data.</text>
</comment>
<protein>
    <recommendedName>
        <fullName evidence="2">Thiamine-monophosphate kinase</fullName>
        <shortName evidence="2">TMP kinase</shortName>
        <shortName evidence="2">Thiamine-phosphate kinase</shortName>
        <ecNumber evidence="2">2.7.4.16</ecNumber>
    </recommendedName>
</protein>
<dbReference type="PANTHER" id="PTHR30270:SF0">
    <property type="entry name" value="THIAMINE-MONOPHOSPHATE KINASE"/>
    <property type="match status" value="1"/>
</dbReference>
<organism evidence="5 6">
    <name type="scientific">Dinghuibacter silviterrae</name>
    <dbReference type="NCBI Taxonomy" id="1539049"/>
    <lineage>
        <taxon>Bacteria</taxon>
        <taxon>Pseudomonadati</taxon>
        <taxon>Bacteroidota</taxon>
        <taxon>Chitinophagia</taxon>
        <taxon>Chitinophagales</taxon>
        <taxon>Chitinophagaceae</taxon>
        <taxon>Dinghuibacter</taxon>
    </lineage>
</organism>
<feature type="domain" description="PurM-like N-terminal" evidence="3">
    <location>
        <begin position="36"/>
        <end position="149"/>
    </location>
</feature>
<feature type="binding site" evidence="2">
    <location>
        <position position="53"/>
    </location>
    <ligand>
        <name>Mg(2+)</name>
        <dbReference type="ChEBI" id="CHEBI:18420"/>
        <label>1</label>
    </ligand>
</feature>
<keyword evidence="2" id="KW-0460">Magnesium</keyword>
<dbReference type="PANTHER" id="PTHR30270">
    <property type="entry name" value="THIAMINE-MONOPHOSPHATE KINASE"/>
    <property type="match status" value="1"/>
</dbReference>
<evidence type="ECO:0000313" key="6">
    <source>
        <dbReference type="Proteomes" id="UP000294498"/>
    </source>
</evidence>
<dbReference type="OrthoDB" id="9802811at2"/>
<name>A0A4R8DQJ9_9BACT</name>
<comment type="similarity">
    <text evidence="2">Belongs to the thiamine-monophosphate kinase family.</text>
</comment>
<dbReference type="GO" id="GO:0009229">
    <property type="term" value="P:thiamine diphosphate biosynthetic process"/>
    <property type="evidence" value="ECO:0007669"/>
    <property type="project" value="UniProtKB-UniRule"/>
</dbReference>
<evidence type="ECO:0000256" key="1">
    <source>
        <dbReference type="ARBA" id="ARBA00022977"/>
    </source>
</evidence>
<dbReference type="AlphaFoldDB" id="A0A4R8DQJ9"/>
<keyword evidence="2" id="KW-0479">Metal-binding</keyword>
<feature type="binding site" evidence="2">
    <location>
        <position position="38"/>
    </location>
    <ligand>
        <name>Mg(2+)</name>
        <dbReference type="ChEBI" id="CHEBI:18420"/>
        <label>3</label>
    </ligand>
</feature>
<evidence type="ECO:0000259" key="4">
    <source>
        <dbReference type="Pfam" id="PF02769"/>
    </source>
</evidence>
<feature type="binding site" evidence="2">
    <location>
        <position position="157"/>
    </location>
    <ligand>
        <name>ATP</name>
        <dbReference type="ChEBI" id="CHEBI:30616"/>
    </ligand>
</feature>
<dbReference type="InterPro" id="IPR036921">
    <property type="entry name" value="PurM-like_N_sf"/>
</dbReference>
<dbReference type="GO" id="GO:0009228">
    <property type="term" value="P:thiamine biosynthetic process"/>
    <property type="evidence" value="ECO:0007669"/>
    <property type="project" value="UniProtKB-KW"/>
</dbReference>
<feature type="binding site" evidence="2">
    <location>
        <position position="83"/>
    </location>
    <ligand>
        <name>Mg(2+)</name>
        <dbReference type="ChEBI" id="CHEBI:18420"/>
        <label>4</label>
    </ligand>
</feature>
<dbReference type="EMBL" id="SODV01000001">
    <property type="protein sequence ID" value="TDW99576.1"/>
    <property type="molecule type" value="Genomic_DNA"/>
</dbReference>
<feature type="binding site" evidence="2">
    <location>
        <position position="131"/>
    </location>
    <ligand>
        <name>Mg(2+)</name>
        <dbReference type="ChEBI" id="CHEBI:18420"/>
        <label>1</label>
    </ligand>
</feature>
<evidence type="ECO:0000259" key="3">
    <source>
        <dbReference type="Pfam" id="PF00586"/>
    </source>
</evidence>
<comment type="pathway">
    <text evidence="2">Cofactor biosynthesis; thiamine diphosphate biosynthesis; thiamine diphosphate from thiamine phosphate: step 1/1.</text>
</comment>
<keyword evidence="6" id="KW-1185">Reference proteome</keyword>
<proteinExistence type="inferred from homology"/>
<evidence type="ECO:0000256" key="2">
    <source>
        <dbReference type="HAMAP-Rule" id="MF_02128"/>
    </source>
</evidence>
<dbReference type="RefSeq" id="WP_133990391.1">
    <property type="nucleotide sequence ID" value="NZ_SODV01000001.1"/>
</dbReference>
<dbReference type="Pfam" id="PF02769">
    <property type="entry name" value="AIRS_C"/>
    <property type="match status" value="1"/>
</dbReference>
<evidence type="ECO:0000313" key="5">
    <source>
        <dbReference type="EMBL" id="TDW99576.1"/>
    </source>
</evidence>
<dbReference type="Gene3D" id="3.90.650.10">
    <property type="entry name" value="PurM-like C-terminal domain"/>
    <property type="match status" value="1"/>
</dbReference>
<gene>
    <name evidence="2" type="primary">thiL</name>
    <name evidence="5" type="ORF">EDB95_0586</name>
</gene>
<feature type="binding site" evidence="2">
    <location>
        <position position="113"/>
    </location>
    <ligand>
        <name>ATP</name>
        <dbReference type="ChEBI" id="CHEBI:30616"/>
    </ligand>
</feature>
<feature type="binding site" evidence="2">
    <location>
        <position position="339"/>
    </location>
    <ligand>
        <name>substrate</name>
    </ligand>
</feature>
<keyword evidence="2" id="KW-0067">ATP-binding</keyword>
<feature type="binding site" evidence="2">
    <location>
        <position position="236"/>
    </location>
    <ligand>
        <name>ATP</name>
        <dbReference type="ChEBI" id="CHEBI:30616"/>
    </ligand>
</feature>
<dbReference type="PIRSF" id="PIRSF005303">
    <property type="entry name" value="Thiam_monoph_kin"/>
    <property type="match status" value="1"/>
</dbReference>
<dbReference type="InterPro" id="IPR036676">
    <property type="entry name" value="PurM-like_C_sf"/>
</dbReference>
<dbReference type="NCBIfam" id="TIGR01379">
    <property type="entry name" value="thiL"/>
    <property type="match status" value="1"/>
</dbReference>
<dbReference type="UniPathway" id="UPA00060">
    <property type="reaction ID" value="UER00142"/>
</dbReference>
<keyword evidence="2" id="KW-0808">Transferase</keyword>
<dbReference type="CDD" id="cd02194">
    <property type="entry name" value="ThiL"/>
    <property type="match status" value="1"/>
</dbReference>
<feature type="binding site" evidence="2">
    <location>
        <position position="61"/>
    </location>
    <ligand>
        <name>substrate</name>
    </ligand>
</feature>
<dbReference type="Pfam" id="PF00586">
    <property type="entry name" value="AIRS"/>
    <property type="match status" value="1"/>
</dbReference>
<dbReference type="Proteomes" id="UP000294498">
    <property type="component" value="Unassembled WGS sequence"/>
</dbReference>
<dbReference type="InterPro" id="IPR016188">
    <property type="entry name" value="PurM-like_N"/>
</dbReference>
<feature type="binding site" evidence="2">
    <location>
        <begin position="130"/>
        <end position="131"/>
    </location>
    <ligand>
        <name>ATP</name>
        <dbReference type="ChEBI" id="CHEBI:30616"/>
    </ligand>
</feature>
<comment type="catalytic activity">
    <reaction evidence="2">
        <text>thiamine phosphate + ATP = thiamine diphosphate + ADP</text>
        <dbReference type="Rhea" id="RHEA:15913"/>
        <dbReference type="ChEBI" id="CHEBI:30616"/>
        <dbReference type="ChEBI" id="CHEBI:37575"/>
        <dbReference type="ChEBI" id="CHEBI:58937"/>
        <dbReference type="ChEBI" id="CHEBI:456216"/>
        <dbReference type="EC" id="2.7.4.16"/>
    </reaction>
</comment>
<feature type="binding site" evidence="2">
    <location>
        <position position="52"/>
    </location>
    <ligand>
        <name>Mg(2+)</name>
        <dbReference type="ChEBI" id="CHEBI:18420"/>
        <label>4</label>
    </ligand>
</feature>
<dbReference type="SUPFAM" id="SSF56042">
    <property type="entry name" value="PurM C-terminal domain-like"/>
    <property type="match status" value="1"/>
</dbReference>
<keyword evidence="2" id="KW-0547">Nucleotide-binding</keyword>
<dbReference type="Gene3D" id="3.30.1330.10">
    <property type="entry name" value="PurM-like, N-terminal domain"/>
    <property type="match status" value="1"/>
</dbReference>
<feature type="binding site" evidence="2">
    <location>
        <position position="54"/>
    </location>
    <ligand>
        <name>Mg(2+)</name>
        <dbReference type="ChEBI" id="CHEBI:18420"/>
        <label>1</label>
    </ligand>
</feature>
<comment type="miscellaneous">
    <text evidence="2">Reaction mechanism of ThiL seems to utilize a direct, inline transfer of the gamma-phosphate of ATP to TMP rather than a phosphorylated enzyme intermediate.</text>
</comment>
<feature type="domain" description="PurM-like C-terminal" evidence="4">
    <location>
        <begin position="163"/>
        <end position="323"/>
    </location>
</feature>
<feature type="binding site" evidence="2">
    <location>
        <position position="83"/>
    </location>
    <ligand>
        <name>Mg(2+)</name>
        <dbReference type="ChEBI" id="CHEBI:18420"/>
        <label>3</label>
    </ligand>
</feature>
<feature type="binding site" evidence="2">
    <location>
        <position position="234"/>
    </location>
    <ligand>
        <name>Mg(2+)</name>
        <dbReference type="ChEBI" id="CHEBI:18420"/>
        <label>3</label>
    </ligand>
</feature>
<sequence>MADTRTEIADLGEFGLIEHLTRNIEFQNASSILGVGDDAAVLDHFGKETVVTTDLLVEGIHFDLAYTPLRHLGYKSIVVNLSDVYAMNATPTQVTFSLAFSNRFSLEAIDELYEGVYAACSRYGVDLVGGDTSASQKGLLISVTAIGEVDPGQYVTRSGAGKGDLICVSGDLGAAFLGLTLLEREKRIFMESPQVQPDLEGQRHIIGRLLKPEARRDIIEFLGAQHIRPTAMMDISDGLSSELLHICKRSGVGCVIYEDKLPIHEESRQFAFKLELDPTACALSGGEDYELLFTVPQADYEKIVLSEQISVIGYVTDAAEGVHIVTRGGNKYPITAQGWKAF</sequence>
<dbReference type="EC" id="2.7.4.16" evidence="2"/>
<dbReference type="SUPFAM" id="SSF55326">
    <property type="entry name" value="PurM N-terminal domain-like"/>
    <property type="match status" value="1"/>
</dbReference>
<feature type="binding site" evidence="2">
    <location>
        <position position="287"/>
    </location>
    <ligand>
        <name>substrate</name>
    </ligand>
</feature>
<dbReference type="GO" id="GO:0009030">
    <property type="term" value="F:thiamine-phosphate kinase activity"/>
    <property type="evidence" value="ECO:0007669"/>
    <property type="project" value="UniProtKB-UniRule"/>
</dbReference>
<dbReference type="InterPro" id="IPR006283">
    <property type="entry name" value="ThiL-like"/>
</dbReference>
<dbReference type="GO" id="GO:0005524">
    <property type="term" value="F:ATP binding"/>
    <property type="evidence" value="ECO:0007669"/>
    <property type="project" value="UniProtKB-UniRule"/>
</dbReference>
<keyword evidence="1 2" id="KW-0784">Thiamine biosynthesis</keyword>
<dbReference type="HAMAP" id="MF_02128">
    <property type="entry name" value="TMP_kinase"/>
    <property type="match status" value="1"/>
</dbReference>
<dbReference type="InterPro" id="IPR010918">
    <property type="entry name" value="PurM-like_C_dom"/>
</dbReference>
<accession>A0A4R8DQJ9</accession>
<feature type="binding site" evidence="2">
    <location>
        <position position="54"/>
    </location>
    <ligand>
        <name>Mg(2+)</name>
        <dbReference type="ChEBI" id="CHEBI:18420"/>
        <label>2</label>
    </ligand>
</feature>
<keyword evidence="2 5" id="KW-0418">Kinase</keyword>
<feature type="binding site" evidence="2">
    <location>
        <position position="83"/>
    </location>
    <ligand>
        <name>Mg(2+)</name>
        <dbReference type="ChEBI" id="CHEBI:18420"/>
        <label>2</label>
    </ligand>
</feature>
<comment type="function">
    <text evidence="2">Catalyzes the ATP-dependent phosphorylation of thiamine-monophosphate (TMP) to form thiamine-pyrophosphate (TPP), the active form of vitamin B1.</text>
</comment>
<feature type="binding site" evidence="2">
    <location>
        <position position="38"/>
    </location>
    <ligand>
        <name>Mg(2+)</name>
        <dbReference type="ChEBI" id="CHEBI:18420"/>
        <label>4</label>
    </ligand>
</feature>
<feature type="binding site" evidence="2">
    <location>
        <position position="237"/>
    </location>
    <ligand>
        <name>Mg(2+)</name>
        <dbReference type="ChEBI" id="CHEBI:18420"/>
        <label>5</label>
    </ligand>
</feature>